<feature type="signal peptide" evidence="2">
    <location>
        <begin position="1"/>
        <end position="37"/>
    </location>
</feature>
<accession>A0A4Y9M113</accession>
<dbReference type="SUPFAM" id="SSF53850">
    <property type="entry name" value="Periplasmic binding protein-like II"/>
    <property type="match status" value="1"/>
</dbReference>
<dbReference type="GO" id="GO:0030288">
    <property type="term" value="C:outer membrane-bounded periplasmic space"/>
    <property type="evidence" value="ECO:0007669"/>
    <property type="project" value="TreeGrafter"/>
</dbReference>
<comment type="caution">
    <text evidence="3">The sequence shown here is derived from an EMBL/GenBank/DDBJ whole genome shotgun (WGS) entry which is preliminary data.</text>
</comment>
<dbReference type="OrthoDB" id="9766989at2"/>
<organism evidence="3 4">
    <name type="scientific">Bradyrhizobium niftali</name>
    <dbReference type="NCBI Taxonomy" id="2560055"/>
    <lineage>
        <taxon>Bacteria</taxon>
        <taxon>Pseudomonadati</taxon>
        <taxon>Pseudomonadota</taxon>
        <taxon>Alphaproteobacteria</taxon>
        <taxon>Hyphomicrobiales</taxon>
        <taxon>Nitrobacteraceae</taxon>
        <taxon>Bradyrhizobium</taxon>
    </lineage>
</organism>
<dbReference type="GO" id="GO:0030975">
    <property type="term" value="F:thiamine binding"/>
    <property type="evidence" value="ECO:0007669"/>
    <property type="project" value="TreeGrafter"/>
</dbReference>
<dbReference type="GO" id="GO:0015888">
    <property type="term" value="P:thiamine transport"/>
    <property type="evidence" value="ECO:0007669"/>
    <property type="project" value="TreeGrafter"/>
</dbReference>
<dbReference type="Proteomes" id="UP000297966">
    <property type="component" value="Unassembled WGS sequence"/>
</dbReference>
<reference evidence="3 4" key="1">
    <citation type="submission" date="2019-03" db="EMBL/GenBank/DDBJ databases">
        <title>Bradyrhizobium diversity isolated from nodules of Chamaecrista fasciculata.</title>
        <authorList>
            <person name="Klepa M.S."/>
            <person name="Urquiaga M.O."/>
            <person name="Hungria M."/>
            <person name="Delamuta J.R."/>
        </authorList>
    </citation>
    <scope>NUCLEOTIDE SEQUENCE [LARGE SCALE GENOMIC DNA]</scope>
    <source>
        <strain evidence="3 4">CNPSo 3448</strain>
    </source>
</reference>
<evidence type="ECO:0000313" key="4">
    <source>
        <dbReference type="Proteomes" id="UP000297966"/>
    </source>
</evidence>
<keyword evidence="4" id="KW-1185">Reference proteome</keyword>
<dbReference type="PANTHER" id="PTHR30006">
    <property type="entry name" value="THIAMINE-BINDING PERIPLASMIC PROTEIN-RELATED"/>
    <property type="match status" value="1"/>
</dbReference>
<proteinExistence type="predicted"/>
<sequence length="352" mass="38929">MRSIGKIRNRVEDEVFLKLKRIALAVLAAGFALPASAQDASWDSVVAAAKKEGKVVVYNMALGAPYFTAVVKSFEKEYGIAVESLDLRASELVERIRTEQSAGRYLGDVEMVTTTMIEEQLKNGDFIQKLPPVPNAANLRPPFKATEHSVPAYVQPMGILINTRLVKGDDVPKSWNDLNSPKWKGKLLSDDMRPLGSGNTLFAVLQNNMGAEFNEKLAEQKPVFSRDMRNDARRVARGEYPIYITQVFAFASDLKGLPVKVIVPQEGAPYAQMDLAILKNASHANAARLFMQHFLNLDSQALYANAWMLPVVKGAAERADPDAQPYANARLMGMAKLSERPDMMSLAKKLYP</sequence>
<evidence type="ECO:0000313" key="3">
    <source>
        <dbReference type="EMBL" id="TFV48830.1"/>
    </source>
</evidence>
<dbReference type="GO" id="GO:0030976">
    <property type="term" value="F:thiamine pyrophosphate binding"/>
    <property type="evidence" value="ECO:0007669"/>
    <property type="project" value="TreeGrafter"/>
</dbReference>
<evidence type="ECO:0000256" key="1">
    <source>
        <dbReference type="ARBA" id="ARBA00022729"/>
    </source>
</evidence>
<evidence type="ECO:0000256" key="2">
    <source>
        <dbReference type="SAM" id="SignalP"/>
    </source>
</evidence>
<protein>
    <submittedName>
        <fullName evidence="3">Extracellular solute-binding protein</fullName>
    </submittedName>
</protein>
<keyword evidence="1 2" id="KW-0732">Signal</keyword>
<feature type="chain" id="PRO_5021446656" evidence="2">
    <location>
        <begin position="38"/>
        <end position="352"/>
    </location>
</feature>
<gene>
    <name evidence="3" type="ORF">E4K65_12145</name>
</gene>
<dbReference type="Gene3D" id="3.40.190.10">
    <property type="entry name" value="Periplasmic binding protein-like II"/>
    <property type="match status" value="2"/>
</dbReference>
<dbReference type="AlphaFoldDB" id="A0A4Y9M113"/>
<name>A0A4Y9M113_9BRAD</name>
<dbReference type="Pfam" id="PF13343">
    <property type="entry name" value="SBP_bac_6"/>
    <property type="match status" value="1"/>
</dbReference>
<dbReference type="PANTHER" id="PTHR30006:SF2">
    <property type="entry name" value="ABC TRANSPORTER SUBSTRATE-BINDING PROTEIN"/>
    <property type="match status" value="1"/>
</dbReference>
<dbReference type="EMBL" id="SPQT01000004">
    <property type="protein sequence ID" value="TFV48830.1"/>
    <property type="molecule type" value="Genomic_DNA"/>
</dbReference>